<gene>
    <name evidence="2" type="ORF">M4V62_01360</name>
</gene>
<name>A0ABY4PLT9_9ACTN</name>
<reference evidence="2 3" key="1">
    <citation type="submission" date="2022-05" db="EMBL/GenBank/DDBJ databases">
        <authorList>
            <person name="Zhou X."/>
            <person name="Li K."/>
            <person name="Man Y."/>
        </authorList>
    </citation>
    <scope>NUCLEOTIDE SEQUENCE [LARGE SCALE GENOMIC DNA]</scope>
    <source>
        <strain evidence="2 3">MS405</strain>
    </source>
</reference>
<evidence type="ECO:0000313" key="3">
    <source>
        <dbReference type="Proteomes" id="UP000829992"/>
    </source>
</evidence>
<organism evidence="2 3">
    <name type="scientific">Streptomyces durmitorensis</name>
    <dbReference type="NCBI Taxonomy" id="319947"/>
    <lineage>
        <taxon>Bacteria</taxon>
        <taxon>Bacillati</taxon>
        <taxon>Actinomycetota</taxon>
        <taxon>Actinomycetes</taxon>
        <taxon>Kitasatosporales</taxon>
        <taxon>Streptomycetaceae</taxon>
        <taxon>Streptomyces</taxon>
    </lineage>
</organism>
<evidence type="ECO:0008006" key="4">
    <source>
        <dbReference type="Google" id="ProtNLM"/>
    </source>
</evidence>
<dbReference type="EMBL" id="CP097289">
    <property type="protein sequence ID" value="UQT53829.1"/>
    <property type="molecule type" value="Genomic_DNA"/>
</dbReference>
<dbReference type="RefSeq" id="WP_249585327.1">
    <property type="nucleotide sequence ID" value="NZ_BAAAQL010000045.1"/>
</dbReference>
<feature type="region of interest" description="Disordered" evidence="1">
    <location>
        <begin position="33"/>
        <end position="55"/>
    </location>
</feature>
<evidence type="ECO:0000313" key="2">
    <source>
        <dbReference type="EMBL" id="UQT53829.1"/>
    </source>
</evidence>
<protein>
    <recommendedName>
        <fullName evidence="4">Secreted protein</fullName>
    </recommendedName>
</protein>
<accession>A0ABY4PLT9</accession>
<dbReference type="Proteomes" id="UP000829992">
    <property type="component" value="Chromosome"/>
</dbReference>
<proteinExistence type="predicted"/>
<sequence length="96" mass="10257">MSDRTAQRAAAVIASVLTVDALFHLSWATDAPFTPPVTRHPTPARTPPIGKMPYVSDDETARRVRAAPDCDGTRVAFTGGVRVPGRAAWQVAISTE</sequence>
<keyword evidence="3" id="KW-1185">Reference proteome</keyword>
<evidence type="ECO:0000256" key="1">
    <source>
        <dbReference type="SAM" id="MobiDB-lite"/>
    </source>
</evidence>